<evidence type="ECO:0000313" key="3">
    <source>
        <dbReference type="Proteomes" id="UP000325440"/>
    </source>
</evidence>
<reference evidence="2 3" key="1">
    <citation type="submission" date="2019-08" db="EMBL/GenBank/DDBJ databases">
        <authorList>
            <person name="Alioto T."/>
            <person name="Alioto T."/>
            <person name="Gomez Garrido J."/>
        </authorList>
    </citation>
    <scope>NUCLEOTIDE SEQUENCE [LARGE SCALE GENOMIC DNA]</scope>
</reference>
<protein>
    <submittedName>
        <fullName evidence="2">Uncharacterized protein</fullName>
    </submittedName>
</protein>
<name>A0A5E4MVS8_9HEMI</name>
<dbReference type="Proteomes" id="UP000325440">
    <property type="component" value="Unassembled WGS sequence"/>
</dbReference>
<accession>A0A5E4MVS8</accession>
<dbReference type="AlphaFoldDB" id="A0A5E4MVS8"/>
<gene>
    <name evidence="2" type="ORF">CINCED_3A010796</name>
</gene>
<keyword evidence="3" id="KW-1185">Reference proteome</keyword>
<sequence>MRTQGREIKAQPKIRHRLQRRDNGTLYGQTRQLDKGALSSEPGTPYERASLSRRRRTRFTRISLRRSTPDGIPAITDRGKPRPATAERPNVQQQQQPAAIYGLAVNK</sequence>
<evidence type="ECO:0000256" key="1">
    <source>
        <dbReference type="SAM" id="MobiDB-lite"/>
    </source>
</evidence>
<dbReference type="EMBL" id="CABPRJ010000984">
    <property type="protein sequence ID" value="VVC34149.1"/>
    <property type="molecule type" value="Genomic_DNA"/>
</dbReference>
<evidence type="ECO:0000313" key="2">
    <source>
        <dbReference type="EMBL" id="VVC34149.1"/>
    </source>
</evidence>
<proteinExistence type="predicted"/>
<feature type="region of interest" description="Disordered" evidence="1">
    <location>
        <begin position="21"/>
        <end position="107"/>
    </location>
</feature>
<organism evidence="2 3">
    <name type="scientific">Cinara cedri</name>
    <dbReference type="NCBI Taxonomy" id="506608"/>
    <lineage>
        <taxon>Eukaryota</taxon>
        <taxon>Metazoa</taxon>
        <taxon>Ecdysozoa</taxon>
        <taxon>Arthropoda</taxon>
        <taxon>Hexapoda</taxon>
        <taxon>Insecta</taxon>
        <taxon>Pterygota</taxon>
        <taxon>Neoptera</taxon>
        <taxon>Paraneoptera</taxon>
        <taxon>Hemiptera</taxon>
        <taxon>Sternorrhyncha</taxon>
        <taxon>Aphidomorpha</taxon>
        <taxon>Aphidoidea</taxon>
        <taxon>Aphididae</taxon>
        <taxon>Lachninae</taxon>
        <taxon>Cinara</taxon>
    </lineage>
</organism>